<keyword evidence="4" id="KW-1185">Reference proteome</keyword>
<evidence type="ECO:0000256" key="2">
    <source>
        <dbReference type="SAM" id="SignalP"/>
    </source>
</evidence>
<feature type="compositionally biased region" description="Low complexity" evidence="1">
    <location>
        <begin position="517"/>
        <end position="543"/>
    </location>
</feature>
<dbReference type="Gene3D" id="2.130.10.130">
    <property type="entry name" value="Integrin alpha, N-terminal"/>
    <property type="match status" value="1"/>
</dbReference>
<dbReference type="PANTHER" id="PTHR36220">
    <property type="entry name" value="UNNAMED PRODUCT"/>
    <property type="match status" value="1"/>
</dbReference>
<dbReference type="SUPFAM" id="SSF82171">
    <property type="entry name" value="DPP6 N-terminal domain-like"/>
    <property type="match status" value="1"/>
</dbReference>
<dbReference type="Proteomes" id="UP001153069">
    <property type="component" value="Unassembled WGS sequence"/>
</dbReference>
<protein>
    <submittedName>
        <fullName evidence="3">Receptor-like protein kinase</fullName>
    </submittedName>
</protein>
<dbReference type="AlphaFoldDB" id="A0A9N8HGI5"/>
<evidence type="ECO:0000313" key="3">
    <source>
        <dbReference type="EMBL" id="CAB9511465.1"/>
    </source>
</evidence>
<dbReference type="PANTHER" id="PTHR36220:SF1">
    <property type="entry name" value="GAMMA TUBULIN COMPLEX COMPONENT C-TERMINAL DOMAIN-CONTAINING PROTEIN"/>
    <property type="match status" value="1"/>
</dbReference>
<keyword evidence="3" id="KW-0675">Receptor</keyword>
<organism evidence="3 4">
    <name type="scientific">Seminavis robusta</name>
    <dbReference type="NCBI Taxonomy" id="568900"/>
    <lineage>
        <taxon>Eukaryota</taxon>
        <taxon>Sar</taxon>
        <taxon>Stramenopiles</taxon>
        <taxon>Ochrophyta</taxon>
        <taxon>Bacillariophyta</taxon>
        <taxon>Bacillariophyceae</taxon>
        <taxon>Bacillariophycidae</taxon>
        <taxon>Naviculales</taxon>
        <taxon>Naviculaceae</taxon>
        <taxon>Seminavis</taxon>
    </lineage>
</organism>
<evidence type="ECO:0000256" key="1">
    <source>
        <dbReference type="SAM" id="MobiDB-lite"/>
    </source>
</evidence>
<proteinExistence type="predicted"/>
<reference evidence="3" key="1">
    <citation type="submission" date="2020-06" db="EMBL/GenBank/DDBJ databases">
        <authorList>
            <consortium name="Plant Systems Biology data submission"/>
        </authorList>
    </citation>
    <scope>NUCLEOTIDE SEQUENCE</scope>
    <source>
        <strain evidence="3">D6</strain>
    </source>
</reference>
<feature type="region of interest" description="Disordered" evidence="1">
    <location>
        <begin position="504"/>
        <end position="632"/>
    </location>
</feature>
<dbReference type="EMBL" id="CAICTM010000485">
    <property type="protein sequence ID" value="CAB9511465.1"/>
    <property type="molecule type" value="Genomic_DNA"/>
</dbReference>
<keyword evidence="3" id="KW-0808">Transferase</keyword>
<gene>
    <name evidence="3" type="ORF">SEMRO_486_G152640.1</name>
</gene>
<feature type="signal peptide" evidence="2">
    <location>
        <begin position="1"/>
        <end position="21"/>
    </location>
</feature>
<dbReference type="GO" id="GO:0016301">
    <property type="term" value="F:kinase activity"/>
    <property type="evidence" value="ECO:0007669"/>
    <property type="project" value="UniProtKB-KW"/>
</dbReference>
<comment type="caution">
    <text evidence="3">The sequence shown here is derived from an EMBL/GenBank/DDBJ whole genome shotgun (WGS) entry which is preliminary data.</text>
</comment>
<sequence length="769" mass="83332">MTISSLLSFTLILLLVSVAAAYPLRPIGQTLVGRLPHDGRDRATSSLRFSHSIKMSDDGRRLLVGAPSKEGGSVFLYELGEETMYNFGNSRSHTSGEKSYRWKLLQQLQGEVDEPIGDSIALSHDGQTLAVVRYDSRHSDVEVYRYKDETKQTIMMGSPVNTCNGDRLLTHKAVHLGYTDLNSQSFPDTTWLVVSCEHEAGRVDVFRYDESAQDWQLFVVIHGDDGFRGTRFGWALEFVPAETLPFDPRDEPLFLLGVASPFYSNSTGLVQLFSVDLFGEWSEHSRFEGLADGDLHGYSFAMSSNNDPTVAIGAPGANRSKGRVEVKRWMRGGFHLPRDWHLLDEVMLGSAEGESFGRAVAIANDGSRVAAASIHNSGYFRVYDLAGGELSMVGQVSGGHAEASFGFDIAMNGRGSLVASGDVEHRDAEGNSVGRVRVFLDQTPYCGVPAEQPFLARQRCQEQIHVPNRAECNRLFSYELQAGCVWIGQDDGLPFFEEPLQIGLESSNPSGVPSAIPSEVPSSNSPSHVPSSSPSVLPSEVPSFAPSVDPTEGPSLAPSNPTIANGPVPSPHATHEPTNLYPLASATSEPSNWMPSLAPTAKSSWIQSHVPSHSPYDQPRDEPNHAPSSGTSGGVKVHACFCDEDGFCIEKSFSATSSLDETDFCIFVDGGGVFRDLDMLSLKLEYATAENGTAIEALSFSEDSSKACSETTCALRSRLEYAFNDSNDVPASLALSMAMKVTPKGAGHRNLRASASVEYEETFLVTVDV</sequence>
<keyword evidence="3" id="KW-0418">Kinase</keyword>
<feature type="chain" id="PRO_5040162881" evidence="2">
    <location>
        <begin position="22"/>
        <end position="769"/>
    </location>
</feature>
<evidence type="ECO:0000313" key="4">
    <source>
        <dbReference type="Proteomes" id="UP001153069"/>
    </source>
</evidence>
<name>A0A9N8HGI5_9STRA</name>
<accession>A0A9N8HGI5</accession>
<dbReference type="InterPro" id="IPR028994">
    <property type="entry name" value="Integrin_alpha_N"/>
</dbReference>
<feature type="compositionally biased region" description="Polar residues" evidence="1">
    <location>
        <begin position="585"/>
        <end position="594"/>
    </location>
</feature>
<feature type="compositionally biased region" description="Polar residues" evidence="1">
    <location>
        <begin position="601"/>
        <end position="611"/>
    </location>
</feature>
<keyword evidence="2" id="KW-0732">Signal</keyword>